<feature type="transmembrane region" description="Helical" evidence="1">
    <location>
        <begin position="61"/>
        <end position="87"/>
    </location>
</feature>
<gene>
    <name evidence="2" type="ORF">SPHA_22964</name>
</gene>
<sequence>MFLSLSLSLSLSLKLLLTPLLLSFTYLSFFLILHPDTNLFIQFLFALIFNFRNSTPSYRCYLLLSLVSFNSYTFSFTSLFLFIFFIIPFPFYHKFSHKSFFLSHFFYSISVFLYLSFFLVCYSFSIFLYRSFFLSLSQSSFFSWSIFFPIFSFILSFFNMSFNISSTSPFFLLRVCSFFLLRVFSFFLLQFFFLFQLFIPNYYFFHAKKNLSLCYSPFYLHVPTLSLYQYYIITPPLPTTTTASFYYTSNLHPFFSSFVSSFHFL</sequence>
<protein>
    <submittedName>
        <fullName evidence="2">Uncharacterized protein</fullName>
    </submittedName>
</protein>
<dbReference type="Proteomes" id="UP000597762">
    <property type="component" value="Unassembled WGS sequence"/>
</dbReference>
<keyword evidence="1" id="KW-0472">Membrane</keyword>
<evidence type="ECO:0000313" key="3">
    <source>
        <dbReference type="Proteomes" id="UP000597762"/>
    </source>
</evidence>
<feature type="transmembrane region" description="Helical" evidence="1">
    <location>
        <begin position="171"/>
        <end position="199"/>
    </location>
</feature>
<keyword evidence="1" id="KW-0812">Transmembrane</keyword>
<proteinExistence type="predicted"/>
<reference evidence="2" key="1">
    <citation type="submission" date="2021-01" db="EMBL/GenBank/DDBJ databases">
        <authorList>
            <person name="Li R."/>
            <person name="Bekaert M."/>
        </authorList>
    </citation>
    <scope>NUCLEOTIDE SEQUENCE</scope>
    <source>
        <strain evidence="2">Farmed</strain>
    </source>
</reference>
<accession>A0A812BS21</accession>
<organism evidence="2 3">
    <name type="scientific">Acanthosepion pharaonis</name>
    <name type="common">Pharaoh cuttlefish</name>
    <name type="synonym">Sepia pharaonis</name>
    <dbReference type="NCBI Taxonomy" id="158019"/>
    <lineage>
        <taxon>Eukaryota</taxon>
        <taxon>Metazoa</taxon>
        <taxon>Spiralia</taxon>
        <taxon>Lophotrochozoa</taxon>
        <taxon>Mollusca</taxon>
        <taxon>Cephalopoda</taxon>
        <taxon>Coleoidea</taxon>
        <taxon>Decapodiformes</taxon>
        <taxon>Sepiida</taxon>
        <taxon>Sepiina</taxon>
        <taxon>Sepiidae</taxon>
        <taxon>Acanthosepion</taxon>
    </lineage>
</organism>
<name>A0A812BS21_ACAPH</name>
<evidence type="ECO:0000256" key="1">
    <source>
        <dbReference type="SAM" id="Phobius"/>
    </source>
</evidence>
<feature type="transmembrane region" description="Helical" evidence="1">
    <location>
        <begin position="141"/>
        <end position="159"/>
    </location>
</feature>
<keyword evidence="1" id="KW-1133">Transmembrane helix</keyword>
<comment type="caution">
    <text evidence="2">The sequence shown here is derived from an EMBL/GenBank/DDBJ whole genome shotgun (WGS) entry which is preliminary data.</text>
</comment>
<keyword evidence="3" id="KW-1185">Reference proteome</keyword>
<dbReference type="EMBL" id="CAHIKZ030000847">
    <property type="protein sequence ID" value="CAE1241677.1"/>
    <property type="molecule type" value="Genomic_DNA"/>
</dbReference>
<feature type="transmembrane region" description="Helical" evidence="1">
    <location>
        <begin position="107"/>
        <end position="129"/>
    </location>
</feature>
<evidence type="ECO:0000313" key="2">
    <source>
        <dbReference type="EMBL" id="CAE1241677.1"/>
    </source>
</evidence>
<dbReference type="AlphaFoldDB" id="A0A812BS21"/>